<name>A0ABX8JLQ9_9BACT</name>
<sequence length="203" mass="21824">MKELLVASGNKGKLREFAELLRGVVETILSPADVPDLPEVVEDGDTFEANAIKKALSAARFTGKPVLADDSGLCVDYLGGRPGVFSARFAGEHANDADNNALLLKELAGVPREERTGAFHCVIALCLPDGTCQTFDGMLAGEILEAPRGEGGFGYDPLFLVPEYGQTFSELPMNVKNAISHRGRAMRMLKEALTQSRQDAKND</sequence>
<keyword evidence="1 3" id="KW-0378">Hydrolase</keyword>
<evidence type="ECO:0000313" key="5">
    <source>
        <dbReference type="EMBL" id="QWV96375.1"/>
    </source>
</evidence>
<feature type="binding site" evidence="3">
    <location>
        <position position="71"/>
    </location>
    <ligand>
        <name>substrate</name>
    </ligand>
</feature>
<comment type="subunit">
    <text evidence="3">Homodimer.</text>
</comment>
<evidence type="ECO:0000313" key="6">
    <source>
        <dbReference type="Proteomes" id="UP000683493"/>
    </source>
</evidence>
<evidence type="ECO:0000256" key="4">
    <source>
        <dbReference type="RuleBase" id="RU003781"/>
    </source>
</evidence>
<organism evidence="5 6">
    <name type="scientific">Geomonas diazotrophica</name>
    <dbReference type="NCBI Taxonomy" id="2843197"/>
    <lineage>
        <taxon>Bacteria</taxon>
        <taxon>Pseudomonadati</taxon>
        <taxon>Thermodesulfobacteriota</taxon>
        <taxon>Desulfuromonadia</taxon>
        <taxon>Geobacterales</taxon>
        <taxon>Geobacteraceae</taxon>
        <taxon>Geomonas</taxon>
    </lineage>
</organism>
<evidence type="ECO:0000256" key="2">
    <source>
        <dbReference type="ARBA" id="ARBA00023080"/>
    </source>
</evidence>
<comment type="catalytic activity">
    <reaction evidence="3">
        <text>dITP + H2O = dIMP + diphosphate + H(+)</text>
        <dbReference type="Rhea" id="RHEA:28342"/>
        <dbReference type="ChEBI" id="CHEBI:15377"/>
        <dbReference type="ChEBI" id="CHEBI:15378"/>
        <dbReference type="ChEBI" id="CHEBI:33019"/>
        <dbReference type="ChEBI" id="CHEBI:61194"/>
        <dbReference type="ChEBI" id="CHEBI:61382"/>
        <dbReference type="EC" id="3.6.1.66"/>
    </reaction>
</comment>
<dbReference type="Proteomes" id="UP000683493">
    <property type="component" value="Chromosome"/>
</dbReference>
<keyword evidence="2 3" id="KW-0546">Nucleotide metabolism</keyword>
<feature type="binding site" evidence="3">
    <location>
        <begin position="8"/>
        <end position="13"/>
    </location>
    <ligand>
        <name>substrate</name>
    </ligand>
</feature>
<comment type="similarity">
    <text evidence="3 4">Belongs to the HAM1 NTPase family.</text>
</comment>
<dbReference type="InterPro" id="IPR002637">
    <property type="entry name" value="RdgB/HAM1"/>
</dbReference>
<dbReference type="EC" id="3.6.1.66" evidence="3"/>
<dbReference type="EMBL" id="CP076724">
    <property type="protein sequence ID" value="QWV96375.1"/>
    <property type="molecule type" value="Genomic_DNA"/>
</dbReference>
<dbReference type="InterPro" id="IPR020922">
    <property type="entry name" value="dITP/XTP_pyrophosphatase"/>
</dbReference>
<dbReference type="CDD" id="cd00515">
    <property type="entry name" value="HAM1"/>
    <property type="match status" value="1"/>
</dbReference>
<feature type="active site" description="Proton acceptor" evidence="3">
    <location>
        <position position="70"/>
    </location>
</feature>
<feature type="binding site" evidence="3">
    <location>
        <position position="70"/>
    </location>
    <ligand>
        <name>Mg(2+)</name>
        <dbReference type="ChEBI" id="CHEBI:18420"/>
    </ligand>
</feature>
<dbReference type="NCBIfam" id="NF011397">
    <property type="entry name" value="PRK14822.1"/>
    <property type="match status" value="1"/>
</dbReference>
<keyword evidence="3" id="KW-0547">Nucleotide-binding</keyword>
<accession>A0ABX8JLQ9</accession>
<proteinExistence type="inferred from homology"/>
<feature type="binding site" evidence="3">
    <location>
        <begin position="181"/>
        <end position="182"/>
    </location>
    <ligand>
        <name>substrate</name>
    </ligand>
</feature>
<keyword evidence="3" id="KW-0460">Magnesium</keyword>
<protein>
    <recommendedName>
        <fullName evidence="3">dITP/XTP pyrophosphatase</fullName>
        <ecNumber evidence="3">3.6.1.66</ecNumber>
    </recommendedName>
    <alternativeName>
        <fullName evidence="3">Non-canonical purine NTP pyrophosphatase</fullName>
    </alternativeName>
    <alternativeName>
        <fullName evidence="3">Non-standard purine NTP pyrophosphatase</fullName>
    </alternativeName>
    <alternativeName>
        <fullName evidence="3">Nucleoside-triphosphate diphosphatase</fullName>
    </alternativeName>
    <alternativeName>
        <fullName evidence="3">Nucleoside-triphosphate pyrophosphatase</fullName>
        <shortName evidence="3">NTPase</shortName>
    </alternativeName>
</protein>
<dbReference type="PANTHER" id="PTHR11067:SF9">
    <property type="entry name" value="INOSINE TRIPHOSPHATE PYROPHOSPHATASE"/>
    <property type="match status" value="1"/>
</dbReference>
<dbReference type="PANTHER" id="PTHR11067">
    <property type="entry name" value="INOSINE TRIPHOSPHATE PYROPHOSPHATASE/HAM1 PROTEIN"/>
    <property type="match status" value="1"/>
</dbReference>
<comment type="caution">
    <text evidence="3">Lacks conserved residue(s) required for the propagation of feature annotation.</text>
</comment>
<feature type="binding site" evidence="3">
    <location>
        <position position="176"/>
    </location>
    <ligand>
        <name>substrate</name>
    </ligand>
</feature>
<evidence type="ECO:0000256" key="3">
    <source>
        <dbReference type="HAMAP-Rule" id="MF_01405"/>
    </source>
</evidence>
<reference evidence="5 6" key="1">
    <citation type="submission" date="2021-06" db="EMBL/GenBank/DDBJ databases">
        <title>Gemonas diversity in paddy soil.</title>
        <authorList>
            <person name="Liu G."/>
        </authorList>
    </citation>
    <scope>NUCLEOTIDE SEQUENCE [LARGE SCALE GENOMIC DNA]</scope>
    <source>
        <strain evidence="5 6">RG29</strain>
    </source>
</reference>
<comment type="catalytic activity">
    <reaction evidence="3">
        <text>XTP + H2O = XMP + diphosphate + H(+)</text>
        <dbReference type="Rhea" id="RHEA:28610"/>
        <dbReference type="ChEBI" id="CHEBI:15377"/>
        <dbReference type="ChEBI" id="CHEBI:15378"/>
        <dbReference type="ChEBI" id="CHEBI:33019"/>
        <dbReference type="ChEBI" id="CHEBI:57464"/>
        <dbReference type="ChEBI" id="CHEBI:61314"/>
        <dbReference type="EC" id="3.6.1.66"/>
    </reaction>
</comment>
<keyword evidence="6" id="KW-1185">Reference proteome</keyword>
<feature type="binding site" evidence="3">
    <location>
        <begin position="153"/>
        <end position="156"/>
    </location>
    <ligand>
        <name>substrate</name>
    </ligand>
</feature>
<comment type="cofactor">
    <cofactor evidence="3">
        <name>Mg(2+)</name>
        <dbReference type="ChEBI" id="CHEBI:18420"/>
    </cofactor>
    <text evidence="3">Binds 1 Mg(2+) ion per subunit.</text>
</comment>
<keyword evidence="3" id="KW-0479">Metal-binding</keyword>
<comment type="function">
    <text evidence="3">Pyrophosphatase that catalyzes the hydrolysis of nucleoside triphosphates to their monophosphate derivatives, with a high preference for the non-canonical purine nucleotides XTP (xanthosine triphosphate), dITP (deoxyinosine triphosphate) and ITP. Seems to function as a house-cleaning enzyme that removes non-canonical purine nucleotides from the nucleotide pool, thus preventing their incorporation into DNA/RNA and avoiding chromosomal lesions.</text>
</comment>
<dbReference type="GO" id="GO:0036220">
    <property type="term" value="F:ITP diphosphatase activity"/>
    <property type="evidence" value="ECO:0007669"/>
    <property type="project" value="UniProtKB-EC"/>
</dbReference>
<dbReference type="Pfam" id="PF01725">
    <property type="entry name" value="Ham1p_like"/>
    <property type="match status" value="1"/>
</dbReference>
<gene>
    <name evidence="5" type="ORF">KP005_13455</name>
</gene>
<dbReference type="HAMAP" id="MF_01405">
    <property type="entry name" value="Non_canon_purine_NTPase"/>
    <property type="match status" value="1"/>
</dbReference>
<dbReference type="NCBIfam" id="TIGR00042">
    <property type="entry name" value="RdgB/HAM1 family non-canonical purine NTP pyrophosphatase"/>
    <property type="match status" value="1"/>
</dbReference>
<evidence type="ECO:0000256" key="1">
    <source>
        <dbReference type="ARBA" id="ARBA00022801"/>
    </source>
</evidence>
<comment type="catalytic activity">
    <reaction evidence="3">
        <text>ITP + H2O = IMP + diphosphate + H(+)</text>
        <dbReference type="Rhea" id="RHEA:29399"/>
        <dbReference type="ChEBI" id="CHEBI:15377"/>
        <dbReference type="ChEBI" id="CHEBI:15378"/>
        <dbReference type="ChEBI" id="CHEBI:33019"/>
        <dbReference type="ChEBI" id="CHEBI:58053"/>
        <dbReference type="ChEBI" id="CHEBI:61402"/>
        <dbReference type="EC" id="3.6.1.66"/>
    </reaction>
</comment>